<dbReference type="InterPro" id="IPR045871">
    <property type="entry name" value="AHP1-5/YPD1"/>
</dbReference>
<dbReference type="SMART" id="SM00073">
    <property type="entry name" value="HPT"/>
    <property type="match status" value="1"/>
</dbReference>
<sequence>MSSPNKNSKDEPQDKVQDKRDDKKVLDDNNSEAKDAHDDAASSAVNPDDLIDMNTFEQLLDMDDEDDHEFSESIVKNYYEQAEETFNNMDDALEKKDLKELSRLGHFLKGSSAAIGLKKVKATCEDIQNIGNMQGEDEESKALGKIAALLPQVKREYNDAHAYLNDFYDQKH</sequence>
<comment type="caution">
    <text evidence="4">The sequence shown here is derived from an EMBL/GenBank/DDBJ whole genome shotgun (WGS) entry which is preliminary data.</text>
</comment>
<dbReference type="EMBL" id="MCGN01000002">
    <property type="protein sequence ID" value="ORY99940.1"/>
    <property type="molecule type" value="Genomic_DNA"/>
</dbReference>
<evidence type="ECO:0000256" key="1">
    <source>
        <dbReference type="PROSITE-ProRule" id="PRU00110"/>
    </source>
</evidence>
<dbReference type="Gene3D" id="1.20.120.160">
    <property type="entry name" value="HPT domain"/>
    <property type="match status" value="1"/>
</dbReference>
<feature type="compositionally biased region" description="Basic and acidic residues" evidence="2">
    <location>
        <begin position="7"/>
        <end position="40"/>
    </location>
</feature>
<keyword evidence="4" id="KW-0418">Kinase</keyword>
<proteinExistence type="predicted"/>
<dbReference type="GO" id="GO:0043424">
    <property type="term" value="F:protein histidine kinase binding"/>
    <property type="evidence" value="ECO:0007669"/>
    <property type="project" value="InterPro"/>
</dbReference>
<dbReference type="InParanoid" id="A0A1X2HKR0"/>
<name>A0A1X2HKR0_SYNRA</name>
<dbReference type="InterPro" id="IPR036641">
    <property type="entry name" value="HPT_dom_sf"/>
</dbReference>
<evidence type="ECO:0000313" key="4">
    <source>
        <dbReference type="EMBL" id="ORY99940.1"/>
    </source>
</evidence>
<keyword evidence="4" id="KW-0808">Transferase</keyword>
<dbReference type="OMA" id="SCERIQN"/>
<dbReference type="GO" id="GO:0000160">
    <property type="term" value="P:phosphorelay signal transduction system"/>
    <property type="evidence" value="ECO:0007669"/>
    <property type="project" value="InterPro"/>
</dbReference>
<gene>
    <name evidence="4" type="ORF">BCR43DRAFT_484583</name>
</gene>
<dbReference type="InterPro" id="IPR008207">
    <property type="entry name" value="Sig_transdc_His_kin_Hpt_dom"/>
</dbReference>
<dbReference type="CDD" id="cd00088">
    <property type="entry name" value="HPT"/>
    <property type="match status" value="1"/>
</dbReference>
<evidence type="ECO:0000259" key="3">
    <source>
        <dbReference type="PROSITE" id="PS50894"/>
    </source>
</evidence>
<dbReference type="GO" id="GO:0009927">
    <property type="term" value="F:histidine phosphotransfer kinase activity"/>
    <property type="evidence" value="ECO:0007669"/>
    <property type="project" value="InterPro"/>
</dbReference>
<evidence type="ECO:0000313" key="5">
    <source>
        <dbReference type="Proteomes" id="UP000242180"/>
    </source>
</evidence>
<keyword evidence="5" id="KW-1185">Reference proteome</keyword>
<dbReference type="PANTHER" id="PTHR28242">
    <property type="entry name" value="PHOSPHORELAY INTERMEDIATE PROTEIN YPD1"/>
    <property type="match status" value="1"/>
</dbReference>
<feature type="region of interest" description="Disordered" evidence="2">
    <location>
        <begin position="1"/>
        <end position="51"/>
    </location>
</feature>
<dbReference type="GO" id="GO:0005737">
    <property type="term" value="C:cytoplasm"/>
    <property type="evidence" value="ECO:0007669"/>
    <property type="project" value="TreeGrafter"/>
</dbReference>
<dbReference type="SUPFAM" id="SSF47226">
    <property type="entry name" value="Histidine-containing phosphotransfer domain, HPT domain"/>
    <property type="match status" value="1"/>
</dbReference>
<dbReference type="STRING" id="13706.A0A1X2HKR0"/>
<dbReference type="Proteomes" id="UP000242180">
    <property type="component" value="Unassembled WGS sequence"/>
</dbReference>
<feature type="modified residue" description="Phosphohistidine" evidence="1">
    <location>
        <position position="106"/>
    </location>
</feature>
<keyword evidence="1" id="KW-0597">Phosphoprotein</keyword>
<accession>A0A1X2HKR0</accession>
<organism evidence="4 5">
    <name type="scientific">Syncephalastrum racemosum</name>
    <name type="common">Filamentous fungus</name>
    <dbReference type="NCBI Taxonomy" id="13706"/>
    <lineage>
        <taxon>Eukaryota</taxon>
        <taxon>Fungi</taxon>
        <taxon>Fungi incertae sedis</taxon>
        <taxon>Mucoromycota</taxon>
        <taxon>Mucoromycotina</taxon>
        <taxon>Mucoromycetes</taxon>
        <taxon>Mucorales</taxon>
        <taxon>Syncephalastraceae</taxon>
        <taxon>Syncephalastrum</taxon>
    </lineage>
</organism>
<dbReference type="PROSITE" id="PS50894">
    <property type="entry name" value="HPT"/>
    <property type="match status" value="1"/>
</dbReference>
<dbReference type="PANTHER" id="PTHR28242:SF52">
    <property type="entry name" value="PHOSPHORELAY INTERMEDIATE PROTEIN YPD1"/>
    <property type="match status" value="1"/>
</dbReference>
<feature type="domain" description="HPt" evidence="3">
    <location>
        <begin position="67"/>
        <end position="167"/>
    </location>
</feature>
<dbReference type="OrthoDB" id="1673781at2759"/>
<reference evidence="4 5" key="1">
    <citation type="submission" date="2016-07" db="EMBL/GenBank/DDBJ databases">
        <title>Pervasive Adenine N6-methylation of Active Genes in Fungi.</title>
        <authorList>
            <consortium name="DOE Joint Genome Institute"/>
            <person name="Mondo S.J."/>
            <person name="Dannebaum R.O."/>
            <person name="Kuo R.C."/>
            <person name="Labutti K."/>
            <person name="Haridas S."/>
            <person name="Kuo A."/>
            <person name="Salamov A."/>
            <person name="Ahrendt S.R."/>
            <person name="Lipzen A."/>
            <person name="Sullivan W."/>
            <person name="Andreopoulos W.B."/>
            <person name="Clum A."/>
            <person name="Lindquist E."/>
            <person name="Daum C."/>
            <person name="Ramamoorthy G.K."/>
            <person name="Gryganskyi A."/>
            <person name="Culley D."/>
            <person name="Magnuson J.K."/>
            <person name="James T.Y."/>
            <person name="O'Malley M.A."/>
            <person name="Stajich J.E."/>
            <person name="Spatafora J.W."/>
            <person name="Visel A."/>
            <person name="Grigoriev I.V."/>
        </authorList>
    </citation>
    <scope>NUCLEOTIDE SEQUENCE [LARGE SCALE GENOMIC DNA]</scope>
    <source>
        <strain evidence="4 5">NRRL 2496</strain>
    </source>
</reference>
<dbReference type="GO" id="GO:0005634">
    <property type="term" value="C:nucleus"/>
    <property type="evidence" value="ECO:0007669"/>
    <property type="project" value="TreeGrafter"/>
</dbReference>
<protein>
    <submittedName>
        <fullName evidence="4">Signal transduction histidine kinase</fullName>
    </submittedName>
</protein>
<evidence type="ECO:0000256" key="2">
    <source>
        <dbReference type="SAM" id="MobiDB-lite"/>
    </source>
</evidence>
<dbReference type="Pfam" id="PF01627">
    <property type="entry name" value="Hpt"/>
    <property type="match status" value="1"/>
</dbReference>
<dbReference type="AlphaFoldDB" id="A0A1X2HKR0"/>